<organism evidence="9 10">
    <name type="scientific">Choiromyces venosus 120613-1</name>
    <dbReference type="NCBI Taxonomy" id="1336337"/>
    <lineage>
        <taxon>Eukaryota</taxon>
        <taxon>Fungi</taxon>
        <taxon>Dikarya</taxon>
        <taxon>Ascomycota</taxon>
        <taxon>Pezizomycotina</taxon>
        <taxon>Pezizomycetes</taxon>
        <taxon>Pezizales</taxon>
        <taxon>Tuberaceae</taxon>
        <taxon>Choiromyces</taxon>
    </lineage>
</organism>
<comment type="similarity">
    <text evidence="2">Belongs to the TfdA dioxygenase family.</text>
</comment>
<dbReference type="InterPro" id="IPR051323">
    <property type="entry name" value="AtsK-like"/>
</dbReference>
<evidence type="ECO:0000256" key="3">
    <source>
        <dbReference type="ARBA" id="ARBA00022723"/>
    </source>
</evidence>
<name>A0A3N4K3Z2_9PEZI</name>
<dbReference type="SUPFAM" id="SSF51197">
    <property type="entry name" value="Clavaminate synthase-like"/>
    <property type="match status" value="1"/>
</dbReference>
<dbReference type="Pfam" id="PF02668">
    <property type="entry name" value="TauD"/>
    <property type="match status" value="1"/>
</dbReference>
<dbReference type="AlphaFoldDB" id="A0A3N4K3Z2"/>
<dbReference type="InterPro" id="IPR003819">
    <property type="entry name" value="TauD/TfdA-like"/>
</dbReference>
<dbReference type="OrthoDB" id="10257314at2759"/>
<evidence type="ECO:0000256" key="1">
    <source>
        <dbReference type="ARBA" id="ARBA00001954"/>
    </source>
</evidence>
<dbReference type="PANTHER" id="PTHR30468">
    <property type="entry name" value="ALPHA-KETOGLUTARATE-DEPENDENT SULFONATE DIOXYGENASE"/>
    <property type="match status" value="1"/>
</dbReference>
<dbReference type="GO" id="GO:0046872">
    <property type="term" value="F:metal ion binding"/>
    <property type="evidence" value="ECO:0007669"/>
    <property type="project" value="UniProtKB-KW"/>
</dbReference>
<keyword evidence="5" id="KW-0560">Oxidoreductase</keyword>
<reference evidence="9 10" key="1">
    <citation type="journal article" date="2018" name="Nat. Ecol. Evol.">
        <title>Pezizomycetes genomes reveal the molecular basis of ectomycorrhizal truffle lifestyle.</title>
        <authorList>
            <person name="Murat C."/>
            <person name="Payen T."/>
            <person name="Noel B."/>
            <person name="Kuo A."/>
            <person name="Morin E."/>
            <person name="Chen J."/>
            <person name="Kohler A."/>
            <person name="Krizsan K."/>
            <person name="Balestrini R."/>
            <person name="Da Silva C."/>
            <person name="Montanini B."/>
            <person name="Hainaut M."/>
            <person name="Levati E."/>
            <person name="Barry K.W."/>
            <person name="Belfiori B."/>
            <person name="Cichocki N."/>
            <person name="Clum A."/>
            <person name="Dockter R.B."/>
            <person name="Fauchery L."/>
            <person name="Guy J."/>
            <person name="Iotti M."/>
            <person name="Le Tacon F."/>
            <person name="Lindquist E.A."/>
            <person name="Lipzen A."/>
            <person name="Malagnac F."/>
            <person name="Mello A."/>
            <person name="Molinier V."/>
            <person name="Miyauchi S."/>
            <person name="Poulain J."/>
            <person name="Riccioni C."/>
            <person name="Rubini A."/>
            <person name="Sitrit Y."/>
            <person name="Splivallo R."/>
            <person name="Traeger S."/>
            <person name="Wang M."/>
            <person name="Zifcakova L."/>
            <person name="Wipf D."/>
            <person name="Zambonelli A."/>
            <person name="Paolocci F."/>
            <person name="Nowrousian M."/>
            <person name="Ottonello S."/>
            <person name="Baldrian P."/>
            <person name="Spatafora J.W."/>
            <person name="Henrissat B."/>
            <person name="Nagy L.G."/>
            <person name="Aury J.M."/>
            <person name="Wincker P."/>
            <person name="Grigoriev I.V."/>
            <person name="Bonfante P."/>
            <person name="Martin F.M."/>
        </authorList>
    </citation>
    <scope>NUCLEOTIDE SEQUENCE [LARGE SCALE GENOMIC DNA]</scope>
    <source>
        <strain evidence="9 10">120613-1</strain>
    </source>
</reference>
<proteinExistence type="inferred from homology"/>
<comment type="cofactor">
    <cofactor evidence="1">
        <name>Fe(2+)</name>
        <dbReference type="ChEBI" id="CHEBI:29033"/>
    </cofactor>
</comment>
<feature type="region of interest" description="Disordered" evidence="7">
    <location>
        <begin position="23"/>
        <end position="73"/>
    </location>
</feature>
<feature type="domain" description="TauD/TfdA-like" evidence="8">
    <location>
        <begin position="169"/>
        <end position="229"/>
    </location>
</feature>
<dbReference type="GO" id="GO:0016706">
    <property type="term" value="F:2-oxoglutarate-dependent dioxygenase activity"/>
    <property type="evidence" value="ECO:0007669"/>
    <property type="project" value="TreeGrafter"/>
</dbReference>
<accession>A0A3N4K3Z2</accession>
<keyword evidence="6" id="KW-0408">Iron</keyword>
<dbReference type="STRING" id="1336337.A0A3N4K3Z2"/>
<keyword evidence="10" id="KW-1185">Reference proteome</keyword>
<evidence type="ECO:0000313" key="10">
    <source>
        <dbReference type="Proteomes" id="UP000276215"/>
    </source>
</evidence>
<dbReference type="PANTHER" id="PTHR30468:SF28">
    <property type="entry name" value="ALPHA-KETOGLUTARATE-DEPENDENT TAURINE DIOXYGENASE (AFU_ORTHOLOGUE AFUA_8G02210)-RELATED"/>
    <property type="match status" value="1"/>
</dbReference>
<evidence type="ECO:0000313" key="9">
    <source>
        <dbReference type="EMBL" id="RPB04228.1"/>
    </source>
</evidence>
<dbReference type="InterPro" id="IPR042098">
    <property type="entry name" value="TauD-like_sf"/>
</dbReference>
<dbReference type="GO" id="GO:0005737">
    <property type="term" value="C:cytoplasm"/>
    <property type="evidence" value="ECO:0007669"/>
    <property type="project" value="TreeGrafter"/>
</dbReference>
<dbReference type="Gene3D" id="3.60.130.10">
    <property type="entry name" value="Clavaminate synthase-like"/>
    <property type="match status" value="2"/>
</dbReference>
<evidence type="ECO:0000256" key="7">
    <source>
        <dbReference type="SAM" id="MobiDB-lite"/>
    </source>
</evidence>
<dbReference type="Proteomes" id="UP000276215">
    <property type="component" value="Unassembled WGS sequence"/>
</dbReference>
<evidence type="ECO:0000256" key="4">
    <source>
        <dbReference type="ARBA" id="ARBA00022964"/>
    </source>
</evidence>
<evidence type="ECO:0000256" key="6">
    <source>
        <dbReference type="ARBA" id="ARBA00023004"/>
    </source>
</evidence>
<keyword evidence="4" id="KW-0223">Dioxygenase</keyword>
<keyword evidence="3" id="KW-0479">Metal-binding</keyword>
<sequence>MKDSILSQYKEFGYGANTFNKEAEVKGIGKPAPAKRSQIPPPQLEPFTHHDPGKLASPTLSPQGVKTTPAAPNFGTEIHGLQLHGLSPSAKDDLALLTARCGGYAGKFEERTGSVAWHPDATYEKQSPGTTFLYALEITHRRRRRWGGIVRREPITSVHPVVRTHPATKKEESDALLKFLYEHISQGIDFQIRVRWEPKTVVVWDNRVTAHTALFGWDSGARRHIVRITPQAEAPAESF</sequence>
<evidence type="ECO:0000256" key="2">
    <source>
        <dbReference type="ARBA" id="ARBA00005896"/>
    </source>
</evidence>
<protein>
    <submittedName>
        <fullName evidence="9">Clavaminate synthase-like protein</fullName>
    </submittedName>
</protein>
<gene>
    <name evidence="9" type="ORF">L873DRAFT_1825802</name>
</gene>
<evidence type="ECO:0000259" key="8">
    <source>
        <dbReference type="Pfam" id="PF02668"/>
    </source>
</evidence>
<dbReference type="EMBL" id="ML120359">
    <property type="protein sequence ID" value="RPB04228.1"/>
    <property type="molecule type" value="Genomic_DNA"/>
</dbReference>
<evidence type="ECO:0000256" key="5">
    <source>
        <dbReference type="ARBA" id="ARBA00023002"/>
    </source>
</evidence>